<dbReference type="InterPro" id="IPR025066">
    <property type="entry name" value="CCDC174-like"/>
</dbReference>
<proteinExistence type="predicted"/>
<dbReference type="PANTHER" id="PTHR15885">
    <property type="entry name" value="COILED-COIL DOMAIN-CONTAINING PROTEIN 174"/>
    <property type="match status" value="1"/>
</dbReference>
<dbReference type="EMBL" id="JBBPFD010000482">
    <property type="protein sequence ID" value="KAK7878776.1"/>
    <property type="molecule type" value="Genomic_DNA"/>
</dbReference>
<comment type="caution">
    <text evidence="3">The sequence shown here is derived from an EMBL/GenBank/DDBJ whole genome shotgun (WGS) entry which is preliminary data.</text>
</comment>
<keyword evidence="4" id="KW-1185">Reference proteome</keyword>
<protein>
    <submittedName>
        <fullName evidence="3">Uncharacterized protein</fullName>
    </submittedName>
</protein>
<feature type="region of interest" description="Disordered" evidence="2">
    <location>
        <begin position="27"/>
        <end position="59"/>
    </location>
</feature>
<evidence type="ECO:0000256" key="2">
    <source>
        <dbReference type="SAM" id="MobiDB-lite"/>
    </source>
</evidence>
<dbReference type="AlphaFoldDB" id="A0AAW0MJX5"/>
<evidence type="ECO:0000313" key="3">
    <source>
        <dbReference type="EMBL" id="KAK7878776.1"/>
    </source>
</evidence>
<sequence length="158" mass="18620">MNNIRLASSLVDLKAELYRKQEQFKQEKLAQVSGGGAGSKVKEKVSTKKPSLAEEQDNLNAARRKLEEKAKLYEQMSKGDLPDEETEGLFLVDFTQKIIDKRRKHSGRWRESERDRESERGEKKKRRRELARHRYQLRKTQTRNGWTMSILWDDLEDA</sequence>
<evidence type="ECO:0000313" key="4">
    <source>
        <dbReference type="Proteomes" id="UP001460270"/>
    </source>
</evidence>
<keyword evidence="1" id="KW-0175">Coiled coil</keyword>
<feature type="compositionally biased region" description="Basic residues" evidence="2">
    <location>
        <begin position="123"/>
        <end position="132"/>
    </location>
</feature>
<accession>A0AAW0MJX5</accession>
<name>A0AAW0MJX5_9GOBI</name>
<feature type="region of interest" description="Disordered" evidence="2">
    <location>
        <begin position="102"/>
        <end position="132"/>
    </location>
</feature>
<reference evidence="4" key="1">
    <citation type="submission" date="2024-04" db="EMBL/GenBank/DDBJ databases">
        <title>Salinicola lusitanus LLJ914,a marine bacterium isolated from the Okinawa Trough.</title>
        <authorList>
            <person name="Li J."/>
        </authorList>
    </citation>
    <scope>NUCLEOTIDE SEQUENCE [LARGE SCALE GENOMIC DNA]</scope>
</reference>
<feature type="compositionally biased region" description="Basic and acidic residues" evidence="2">
    <location>
        <begin position="108"/>
        <end position="122"/>
    </location>
</feature>
<gene>
    <name evidence="3" type="ORF">WMY93_030936</name>
</gene>
<dbReference type="Proteomes" id="UP001460270">
    <property type="component" value="Unassembled WGS sequence"/>
</dbReference>
<organism evidence="3 4">
    <name type="scientific">Mugilogobius chulae</name>
    <name type="common">yellowstripe goby</name>
    <dbReference type="NCBI Taxonomy" id="88201"/>
    <lineage>
        <taxon>Eukaryota</taxon>
        <taxon>Metazoa</taxon>
        <taxon>Chordata</taxon>
        <taxon>Craniata</taxon>
        <taxon>Vertebrata</taxon>
        <taxon>Euteleostomi</taxon>
        <taxon>Actinopterygii</taxon>
        <taxon>Neopterygii</taxon>
        <taxon>Teleostei</taxon>
        <taxon>Neoteleostei</taxon>
        <taxon>Acanthomorphata</taxon>
        <taxon>Gobiaria</taxon>
        <taxon>Gobiiformes</taxon>
        <taxon>Gobioidei</taxon>
        <taxon>Gobiidae</taxon>
        <taxon>Gobionellinae</taxon>
        <taxon>Mugilogobius</taxon>
    </lineage>
</organism>
<evidence type="ECO:0000256" key="1">
    <source>
        <dbReference type="ARBA" id="ARBA00023054"/>
    </source>
</evidence>
<dbReference type="PANTHER" id="PTHR15885:SF1">
    <property type="entry name" value="COILED-COIL DOMAIN-CONTAINING PROTEIN 174"/>
    <property type="match status" value="1"/>
</dbReference>
<dbReference type="GO" id="GO:0005634">
    <property type="term" value="C:nucleus"/>
    <property type="evidence" value="ECO:0007669"/>
    <property type="project" value="TreeGrafter"/>
</dbReference>